<reference evidence="2 3" key="1">
    <citation type="submission" date="2019-02" db="EMBL/GenBank/DDBJ databases">
        <title>Deep-cultivation of Planctomycetes and their phenomic and genomic characterization uncovers novel biology.</title>
        <authorList>
            <person name="Wiegand S."/>
            <person name="Jogler M."/>
            <person name="Boedeker C."/>
            <person name="Pinto D."/>
            <person name="Vollmers J."/>
            <person name="Rivas-Marin E."/>
            <person name="Kohn T."/>
            <person name="Peeters S.H."/>
            <person name="Heuer A."/>
            <person name="Rast P."/>
            <person name="Oberbeckmann S."/>
            <person name="Bunk B."/>
            <person name="Jeske O."/>
            <person name="Meyerdierks A."/>
            <person name="Storesund J.E."/>
            <person name="Kallscheuer N."/>
            <person name="Luecker S."/>
            <person name="Lage O.M."/>
            <person name="Pohl T."/>
            <person name="Merkel B.J."/>
            <person name="Hornburger P."/>
            <person name="Mueller R.-W."/>
            <person name="Bruemmer F."/>
            <person name="Labrenz M."/>
            <person name="Spormann A.M."/>
            <person name="Op den Camp H."/>
            <person name="Overmann J."/>
            <person name="Amann R."/>
            <person name="Jetten M.S.M."/>
            <person name="Mascher T."/>
            <person name="Medema M.H."/>
            <person name="Devos D.P."/>
            <person name="Kaster A.-K."/>
            <person name="Ovreas L."/>
            <person name="Rohde M."/>
            <person name="Galperin M.Y."/>
            <person name="Jogler C."/>
        </authorList>
    </citation>
    <scope>NUCLEOTIDE SEQUENCE [LARGE SCALE GENOMIC DNA]</scope>
    <source>
        <strain evidence="2 3">Pla163</strain>
    </source>
</reference>
<dbReference type="SMART" id="SM00028">
    <property type="entry name" value="TPR"/>
    <property type="match status" value="5"/>
</dbReference>
<keyword evidence="1" id="KW-0802">TPR repeat</keyword>
<name>A0A518CX81_9BACT</name>
<dbReference type="InterPro" id="IPR019734">
    <property type="entry name" value="TPR_rpt"/>
</dbReference>
<dbReference type="Gene3D" id="1.25.40.10">
    <property type="entry name" value="Tetratricopeptide repeat domain"/>
    <property type="match status" value="2"/>
</dbReference>
<keyword evidence="3" id="KW-1185">Reference proteome</keyword>
<dbReference type="InterPro" id="IPR011990">
    <property type="entry name" value="TPR-like_helical_dom_sf"/>
</dbReference>
<gene>
    <name evidence="2" type="ORF">Pla163_09360</name>
</gene>
<dbReference type="AlphaFoldDB" id="A0A518CX81"/>
<proteinExistence type="predicted"/>
<dbReference type="Pfam" id="PF13429">
    <property type="entry name" value="TPR_15"/>
    <property type="match status" value="1"/>
</dbReference>
<dbReference type="EMBL" id="CP036290">
    <property type="protein sequence ID" value="QDU83835.1"/>
    <property type="molecule type" value="Genomic_DNA"/>
</dbReference>
<dbReference type="RefSeq" id="WP_145184255.1">
    <property type="nucleotide sequence ID" value="NZ_CP036290.1"/>
</dbReference>
<dbReference type="PROSITE" id="PS50293">
    <property type="entry name" value="TPR_REGION"/>
    <property type="match status" value="1"/>
</dbReference>
<evidence type="ECO:0000313" key="3">
    <source>
        <dbReference type="Proteomes" id="UP000319342"/>
    </source>
</evidence>
<dbReference type="PROSITE" id="PS50005">
    <property type="entry name" value="TPR"/>
    <property type="match status" value="2"/>
</dbReference>
<dbReference type="OrthoDB" id="275267at2"/>
<feature type="repeat" description="TPR" evidence="1">
    <location>
        <begin position="51"/>
        <end position="84"/>
    </location>
</feature>
<dbReference type="PANTHER" id="PTHR12558:SF13">
    <property type="entry name" value="CELL DIVISION CYCLE PROTEIN 27 HOMOLOG"/>
    <property type="match status" value="1"/>
</dbReference>
<feature type="repeat" description="TPR" evidence="1">
    <location>
        <begin position="118"/>
        <end position="151"/>
    </location>
</feature>
<dbReference type="PANTHER" id="PTHR12558">
    <property type="entry name" value="CELL DIVISION CYCLE 16,23,27"/>
    <property type="match status" value="1"/>
</dbReference>
<organism evidence="2 3">
    <name type="scientific">Rohdeia mirabilis</name>
    <dbReference type="NCBI Taxonomy" id="2528008"/>
    <lineage>
        <taxon>Bacteria</taxon>
        <taxon>Pseudomonadati</taxon>
        <taxon>Planctomycetota</taxon>
        <taxon>Planctomycetia</taxon>
        <taxon>Planctomycetia incertae sedis</taxon>
        <taxon>Rohdeia</taxon>
    </lineage>
</organism>
<dbReference type="SUPFAM" id="SSF48452">
    <property type="entry name" value="TPR-like"/>
    <property type="match status" value="2"/>
</dbReference>
<protein>
    <submittedName>
        <fullName evidence="2">Tetratricopeptide repeat protein</fullName>
    </submittedName>
</protein>
<accession>A0A518CX81</accession>
<dbReference type="Proteomes" id="UP000319342">
    <property type="component" value="Chromosome"/>
</dbReference>
<evidence type="ECO:0000256" key="1">
    <source>
        <dbReference type="PROSITE-ProRule" id="PRU00339"/>
    </source>
</evidence>
<sequence length="368" mass="41557">MTTESTTFIECTAAFQRALCSVSGDTRERERLLADGVRVIQAALERGDASPRVWVYLGELELQRVRIDEAHAAFQRAVELDPLDPLAHSGLAYSLLEKGRDDAAEEALAEALMTCESAFLHGQYGSLLVRQGRYDEAVDQLERGLELEPENEELLLLFARHLSESEDEMRGFLERALVSDPDFVEALCELGALFWLQENATAARRCFARALELDDECLEALHGLSETLRVTDPREAMRLAGRSIEIDPEEPRGWSLMGEALWELSHKRKAHRALERACAIRPVRHEGARAFWLRAQMAEQEGLLQHAIWRLEEASAHAHLWPPIASDLGRLYAHIGRTADARRWLHVALEHDTDDDASRRLLSELDGQ</sequence>
<evidence type="ECO:0000313" key="2">
    <source>
        <dbReference type="EMBL" id="QDU83835.1"/>
    </source>
</evidence>